<keyword evidence="3" id="KW-1185">Reference proteome</keyword>
<name>A0A0A0Q635_9VIRU</name>
<dbReference type="Pfam" id="PF12475">
    <property type="entry name" value="Amdo_NSP_1-3"/>
    <property type="match status" value="1"/>
</dbReference>
<reference evidence="2 3" key="1">
    <citation type="journal article" date="2014" name="Emerg. Infect. Dis.">
        <title>Novel amdoparvovirus infecting farmed raccoon dogs and arctic foxes.</title>
        <authorList>
            <person name="Shao X.Q."/>
            <person name="Wen Y.J."/>
            <person name="Ba H.X."/>
            <person name="Zhang X.T."/>
            <person name="Yue Z.G."/>
            <person name="Wang K.J."/>
            <person name="Li C.Y."/>
            <person name="Qiu J."/>
            <person name="Yang F.H."/>
        </authorList>
    </citation>
    <scope>NUCLEOTIDE SEQUENCE [LARGE SCALE GENOMIC DNA]</scope>
    <source>
        <strain evidence="2">HS-R</strain>
    </source>
</reference>
<sequence>MAQAQLNEQKRLQELFTKLKSEVNNGEGLAWLFQQKTYTDKDGKPTKATPPLRTTSSELRDYWTKLECHNCQEHYWQLTTYYCRDCRSCRHNKLRYTKKECEQCASEAAQETSA</sequence>
<dbReference type="RefSeq" id="YP_009110760.1">
    <property type="nucleotide sequence ID" value="NC_025825.1"/>
</dbReference>
<dbReference type="GeneID" id="22475010"/>
<proteinExistence type="predicted"/>
<dbReference type="OrthoDB" id="37057at10239"/>
<evidence type="ECO:0000259" key="1">
    <source>
        <dbReference type="Pfam" id="PF12475"/>
    </source>
</evidence>
<protein>
    <submittedName>
        <fullName evidence="2">NS2</fullName>
    </submittedName>
</protein>
<dbReference type="KEGG" id="vg:22475010"/>
<dbReference type="InterPro" id="IPR020960">
    <property type="entry name" value="ADV_NS1-3"/>
</dbReference>
<feature type="domain" description="Aleutian mink disease parvovirus non-structural protein 1-3" evidence="1">
    <location>
        <begin position="38"/>
        <end position="69"/>
    </location>
</feature>
<evidence type="ECO:0000313" key="3">
    <source>
        <dbReference type="Proteomes" id="UP000201396"/>
    </source>
</evidence>
<evidence type="ECO:0000313" key="2">
    <source>
        <dbReference type="EMBL" id="AID57414.1"/>
    </source>
</evidence>
<accession>A0A0A0Q635</accession>
<organism evidence="2 3">
    <name type="scientific">racoon dog and fox amdoparvovirus</name>
    <dbReference type="NCBI Taxonomy" id="2848046"/>
    <lineage>
        <taxon>Viruses</taxon>
        <taxon>Monodnaviria</taxon>
        <taxon>Shotokuvirae</taxon>
        <taxon>Cossaviricota</taxon>
        <taxon>Quintoviricetes</taxon>
        <taxon>Piccovirales</taxon>
        <taxon>Parvoviridae</taxon>
        <taxon>Parvovirinae</taxon>
        <taxon>Amdoparvovirus</taxon>
        <taxon>Amdoparvovirus carnivoran3</taxon>
    </lineage>
</organism>
<dbReference type="Proteomes" id="UP000201396">
    <property type="component" value="Segment"/>
</dbReference>
<dbReference type="EMBL" id="KJ396347">
    <property type="protein sequence ID" value="AID57414.1"/>
    <property type="molecule type" value="Genomic_DNA"/>
</dbReference>